<dbReference type="InParanoid" id="A0A1X7TUV4"/>
<organism evidence="2">
    <name type="scientific">Amphimedon queenslandica</name>
    <name type="common">Sponge</name>
    <dbReference type="NCBI Taxonomy" id="400682"/>
    <lineage>
        <taxon>Eukaryota</taxon>
        <taxon>Metazoa</taxon>
        <taxon>Porifera</taxon>
        <taxon>Demospongiae</taxon>
        <taxon>Heteroscleromorpha</taxon>
        <taxon>Haplosclerida</taxon>
        <taxon>Niphatidae</taxon>
        <taxon>Amphimedon</taxon>
    </lineage>
</organism>
<accession>A0A1X7TUV4</accession>
<sequence length="104" mass="12195">MKLKAQNSTYFTPGFYTSPGGYKMKLKVDCNGCDIARGTHIYCHVFLMEEHNDTIEWPFQGKVTITLLNQLDENHRKFTISFNADVFFYVTHICKKFKQTLIYI</sequence>
<evidence type="ECO:0000259" key="1">
    <source>
        <dbReference type="Pfam" id="PF21355"/>
    </source>
</evidence>
<protein>
    <recommendedName>
        <fullName evidence="1">TRAF1-6 MATH domain-containing protein</fullName>
    </recommendedName>
</protein>
<proteinExistence type="predicted"/>
<dbReference type="InterPro" id="IPR049342">
    <property type="entry name" value="TRAF1-6_MATH_dom"/>
</dbReference>
<dbReference type="Gene3D" id="2.60.210.10">
    <property type="entry name" value="Apoptosis, Tumor Necrosis Factor Receptor Associated Protein 2, Chain A"/>
    <property type="match status" value="1"/>
</dbReference>
<reference evidence="2" key="1">
    <citation type="submission" date="2017-05" db="UniProtKB">
        <authorList>
            <consortium name="EnsemblMetazoa"/>
        </authorList>
    </citation>
    <scope>IDENTIFICATION</scope>
</reference>
<feature type="domain" description="TRAF1-6 MATH" evidence="1">
    <location>
        <begin position="10"/>
        <end position="84"/>
    </location>
</feature>
<name>A0A1X7TUV4_AMPQE</name>
<dbReference type="EnsemblMetazoa" id="Aqu2.1.18983_001">
    <property type="protein sequence ID" value="Aqu2.1.18983_001"/>
    <property type="gene ID" value="Aqu2.1.18983"/>
</dbReference>
<dbReference type="InterPro" id="IPR008974">
    <property type="entry name" value="TRAF-like"/>
</dbReference>
<dbReference type="OrthoDB" id="6499288at2759"/>
<dbReference type="AlphaFoldDB" id="A0A1X7TUV4"/>
<dbReference type="SUPFAM" id="SSF49599">
    <property type="entry name" value="TRAF domain-like"/>
    <property type="match status" value="1"/>
</dbReference>
<evidence type="ECO:0000313" key="2">
    <source>
        <dbReference type="EnsemblMetazoa" id="Aqu2.1.18983_001"/>
    </source>
</evidence>
<dbReference type="eggNOG" id="KOG0297">
    <property type="taxonomic scope" value="Eukaryota"/>
</dbReference>
<dbReference type="Pfam" id="PF21355">
    <property type="entry name" value="TRAF-mep_MATH"/>
    <property type="match status" value="1"/>
</dbReference>